<keyword evidence="2" id="KW-1185">Reference proteome</keyword>
<reference evidence="1 2" key="1">
    <citation type="submission" date="2014-09" db="EMBL/GenBank/DDBJ databases">
        <authorList>
            <person name="Magalhaes I.L.F."/>
            <person name="Oliveira U."/>
            <person name="Santos F.R."/>
            <person name="Vidigal T.H.D.A."/>
            <person name="Brescovit A.D."/>
            <person name="Santos A.J."/>
        </authorList>
    </citation>
    <scope>NUCLEOTIDE SEQUENCE [LARGE SCALE GENOMIC DNA]</scope>
</reference>
<name>A0A0P1BN33_9BASI</name>
<proteinExistence type="predicted"/>
<dbReference type="Proteomes" id="UP000054845">
    <property type="component" value="Unassembled WGS sequence"/>
</dbReference>
<protein>
    <submittedName>
        <fullName evidence="1">Uncharacterized protein</fullName>
    </submittedName>
</protein>
<dbReference type="EMBL" id="CCYA01000265">
    <property type="protein sequence ID" value="CEH17843.1"/>
    <property type="molecule type" value="Genomic_DNA"/>
</dbReference>
<organism evidence="1 2">
    <name type="scientific">Ceraceosorus bombacis</name>
    <dbReference type="NCBI Taxonomy" id="401625"/>
    <lineage>
        <taxon>Eukaryota</taxon>
        <taxon>Fungi</taxon>
        <taxon>Dikarya</taxon>
        <taxon>Basidiomycota</taxon>
        <taxon>Ustilaginomycotina</taxon>
        <taxon>Exobasidiomycetes</taxon>
        <taxon>Ceraceosorales</taxon>
        <taxon>Ceraceosoraceae</taxon>
        <taxon>Ceraceosorus</taxon>
    </lineage>
</organism>
<evidence type="ECO:0000313" key="1">
    <source>
        <dbReference type="EMBL" id="CEH17843.1"/>
    </source>
</evidence>
<evidence type="ECO:0000313" key="2">
    <source>
        <dbReference type="Proteomes" id="UP000054845"/>
    </source>
</evidence>
<accession>A0A0P1BN33</accession>
<sequence length="59" mass="6533">MLQLSAPKQIGQGDICNTPLRSQLHLDQPQFLSSFARDEVDRHKSQVVSLECGQKVALA</sequence>
<dbReference type="AlphaFoldDB" id="A0A0P1BN33"/>